<dbReference type="EMBL" id="BTRK01000001">
    <property type="protein sequence ID" value="GMR30253.1"/>
    <property type="molecule type" value="Genomic_DNA"/>
</dbReference>
<evidence type="ECO:0000313" key="2">
    <source>
        <dbReference type="Proteomes" id="UP001328107"/>
    </source>
</evidence>
<keyword evidence="2" id="KW-1185">Reference proteome</keyword>
<evidence type="ECO:0000313" key="1">
    <source>
        <dbReference type="EMBL" id="GMR30253.1"/>
    </source>
</evidence>
<feature type="non-terminal residue" evidence="1">
    <location>
        <position position="1"/>
    </location>
</feature>
<protein>
    <submittedName>
        <fullName evidence="1">Uncharacterized protein</fullName>
    </submittedName>
</protein>
<proteinExistence type="predicted"/>
<sequence>NNLMNGEDPKITIYTMIYQEIDIRLDNMEKDDAKILFEELVLQIDEQPVLFCSFCDRCIFTARQRFMHIASSEHTSKLTEVSLNYLHVNTLLTKMVGIMRVQKMFQQATERVKSLQLKWSSMSLDDPELRPSRDINEILHFGISLSDNLPNAEQAVKIESALRGKLGQFTLKKLEENIGNSKTRCIPCKLIFANAAEYFGHLLTFYHLREADPLDLITMLVNVQKREVARLQLWPELPAVNPFNPLSLLGNFSALWGRPIVTD</sequence>
<gene>
    <name evidence="1" type="ORF">PMAYCL1PPCAC_00448</name>
</gene>
<accession>A0AAN4Z1K6</accession>
<dbReference type="Proteomes" id="UP001328107">
    <property type="component" value="Unassembled WGS sequence"/>
</dbReference>
<name>A0AAN4Z1K6_9BILA</name>
<comment type="caution">
    <text evidence="1">The sequence shown here is derived from an EMBL/GenBank/DDBJ whole genome shotgun (WGS) entry which is preliminary data.</text>
</comment>
<organism evidence="1 2">
    <name type="scientific">Pristionchus mayeri</name>
    <dbReference type="NCBI Taxonomy" id="1317129"/>
    <lineage>
        <taxon>Eukaryota</taxon>
        <taxon>Metazoa</taxon>
        <taxon>Ecdysozoa</taxon>
        <taxon>Nematoda</taxon>
        <taxon>Chromadorea</taxon>
        <taxon>Rhabditida</taxon>
        <taxon>Rhabditina</taxon>
        <taxon>Diplogasteromorpha</taxon>
        <taxon>Diplogasteroidea</taxon>
        <taxon>Neodiplogasteridae</taxon>
        <taxon>Pristionchus</taxon>
    </lineage>
</organism>
<reference evidence="2" key="1">
    <citation type="submission" date="2022-10" db="EMBL/GenBank/DDBJ databases">
        <title>Genome assembly of Pristionchus species.</title>
        <authorList>
            <person name="Yoshida K."/>
            <person name="Sommer R.J."/>
        </authorList>
    </citation>
    <scope>NUCLEOTIDE SEQUENCE [LARGE SCALE GENOMIC DNA]</scope>
    <source>
        <strain evidence="2">RS5460</strain>
    </source>
</reference>
<dbReference type="AlphaFoldDB" id="A0AAN4Z1K6"/>